<reference evidence="2 3" key="1">
    <citation type="submission" date="2020-08" db="EMBL/GenBank/DDBJ databases">
        <title>Cohnella phylogeny.</title>
        <authorList>
            <person name="Dunlap C."/>
        </authorList>
    </citation>
    <scope>NUCLEOTIDE SEQUENCE [LARGE SCALE GENOMIC DNA]</scope>
    <source>
        <strain evidence="2 3">DSM 28246</strain>
    </source>
</reference>
<dbReference type="RefSeq" id="WP_185673290.1">
    <property type="nucleotide sequence ID" value="NZ_JACJVP010000076.1"/>
</dbReference>
<dbReference type="AlphaFoldDB" id="A0A7X0S010"/>
<evidence type="ECO:0000313" key="2">
    <source>
        <dbReference type="EMBL" id="MBB6675435.1"/>
    </source>
</evidence>
<name>A0A7X0S010_9BACL</name>
<sequence>MNELHSICQSCLNQRVLVSTRDGRVHEGMLVNFNSHSLYLDTSAAFISNKANTKAFGFGGGILALALFDILAIALVAGGAFW</sequence>
<gene>
    <name evidence="2" type="ORF">H7C19_32730</name>
</gene>
<organism evidence="2 3">
    <name type="scientific">Cohnella nanjingensis</name>
    <dbReference type="NCBI Taxonomy" id="1387779"/>
    <lineage>
        <taxon>Bacteria</taxon>
        <taxon>Bacillati</taxon>
        <taxon>Bacillota</taxon>
        <taxon>Bacilli</taxon>
        <taxon>Bacillales</taxon>
        <taxon>Paenibacillaceae</taxon>
        <taxon>Cohnella</taxon>
    </lineage>
</organism>
<dbReference type="Proteomes" id="UP000547209">
    <property type="component" value="Unassembled WGS sequence"/>
</dbReference>
<keyword evidence="1" id="KW-0812">Transmembrane</keyword>
<keyword evidence="1" id="KW-0472">Membrane</keyword>
<protein>
    <submittedName>
        <fullName evidence="2">Uncharacterized protein</fullName>
    </submittedName>
</protein>
<dbReference type="InterPro" id="IPR010920">
    <property type="entry name" value="LSM_dom_sf"/>
</dbReference>
<evidence type="ECO:0000313" key="3">
    <source>
        <dbReference type="Proteomes" id="UP000547209"/>
    </source>
</evidence>
<feature type="transmembrane region" description="Helical" evidence="1">
    <location>
        <begin position="55"/>
        <end position="81"/>
    </location>
</feature>
<keyword evidence="3" id="KW-1185">Reference proteome</keyword>
<proteinExistence type="predicted"/>
<keyword evidence="1" id="KW-1133">Transmembrane helix</keyword>
<accession>A0A7X0S010</accession>
<dbReference type="SUPFAM" id="SSF50182">
    <property type="entry name" value="Sm-like ribonucleoproteins"/>
    <property type="match status" value="1"/>
</dbReference>
<dbReference type="EMBL" id="JACJVP010000076">
    <property type="protein sequence ID" value="MBB6675435.1"/>
    <property type="molecule type" value="Genomic_DNA"/>
</dbReference>
<evidence type="ECO:0000256" key="1">
    <source>
        <dbReference type="SAM" id="Phobius"/>
    </source>
</evidence>
<comment type="caution">
    <text evidence="2">The sequence shown here is derived from an EMBL/GenBank/DDBJ whole genome shotgun (WGS) entry which is preliminary data.</text>
</comment>